<sequence>MVAIEPWRDLSTHDSLSDTIITRSTRARSFNNLRSGAEQLVPPPPTAASFLRVVHDRLARIKPHVDHIAFQTAARGPADDYAATAAAISPATSTQRILLVAPLR</sequence>
<organism evidence="1 2">
    <name type="scientific">Salmonella enterica I</name>
    <dbReference type="NCBI Taxonomy" id="59201"/>
    <lineage>
        <taxon>Bacteria</taxon>
        <taxon>Pseudomonadati</taxon>
        <taxon>Pseudomonadota</taxon>
        <taxon>Gammaproteobacteria</taxon>
        <taxon>Enterobacterales</taxon>
        <taxon>Enterobacteriaceae</taxon>
        <taxon>Salmonella</taxon>
    </lineage>
</organism>
<dbReference type="AlphaFoldDB" id="A0A3S4LTG6"/>
<proteinExistence type="predicted"/>
<reference evidence="1 2" key="1">
    <citation type="submission" date="2018-12" db="EMBL/GenBank/DDBJ databases">
        <authorList>
            <consortium name="Pathogen Informatics"/>
        </authorList>
    </citation>
    <scope>NUCLEOTIDE SEQUENCE [LARGE SCALE GENOMIC DNA]</scope>
    <source>
        <strain evidence="1 2">NCTC6754</strain>
    </source>
</reference>
<evidence type="ECO:0000313" key="2">
    <source>
        <dbReference type="Proteomes" id="UP000269208"/>
    </source>
</evidence>
<evidence type="ECO:0000313" key="1">
    <source>
        <dbReference type="EMBL" id="VEB52884.1"/>
    </source>
</evidence>
<protein>
    <submittedName>
        <fullName evidence="1">Uncharacterized protein</fullName>
    </submittedName>
</protein>
<accession>A0A3S4LTG6</accession>
<name>A0A3S4LTG6_SALET</name>
<dbReference type="EMBL" id="LR134190">
    <property type="protein sequence ID" value="VEB52884.1"/>
    <property type="molecule type" value="Genomic_DNA"/>
</dbReference>
<dbReference type="Proteomes" id="UP000269208">
    <property type="component" value="Chromosome"/>
</dbReference>
<gene>
    <name evidence="1" type="ORF">NCTC6754_02452</name>
</gene>